<gene>
    <name evidence="2" type="ORF">FCI23_53735</name>
</gene>
<feature type="compositionally biased region" description="Basic and acidic residues" evidence="1">
    <location>
        <begin position="1"/>
        <end position="12"/>
    </location>
</feature>
<sequence length="86" mass="9626">MPENTTEGHEWPEGVPPVGTFVRDTRRERDALVMAAIGPYVQLRGMEGGVEWDAKPADIRPLTAREELSARTWVRNAASRLRLVGQ</sequence>
<dbReference type="Proteomes" id="UP000305778">
    <property type="component" value="Unassembled WGS sequence"/>
</dbReference>
<dbReference type="EMBL" id="SUMC01000223">
    <property type="protein sequence ID" value="TJZ94439.1"/>
    <property type="molecule type" value="Genomic_DNA"/>
</dbReference>
<reference evidence="2 3" key="1">
    <citation type="submission" date="2019-04" db="EMBL/GenBank/DDBJ databases">
        <title>Streptomyces oryziradicis sp. nov., a novel actinomycete isolated from rhizosphere soil of rice (Oryza sativa L.).</title>
        <authorList>
            <person name="Li C."/>
        </authorList>
    </citation>
    <scope>NUCLEOTIDE SEQUENCE [LARGE SCALE GENOMIC DNA]</scope>
    <source>
        <strain evidence="2 3">NEAU-C40</strain>
    </source>
</reference>
<dbReference type="OrthoDB" id="3855669at2"/>
<protein>
    <submittedName>
        <fullName evidence="2">Uncharacterized protein</fullName>
    </submittedName>
</protein>
<dbReference type="AlphaFoldDB" id="A0A4U0RG22"/>
<accession>A0A4U0RG22</accession>
<comment type="caution">
    <text evidence="2">The sequence shown here is derived from an EMBL/GenBank/DDBJ whole genome shotgun (WGS) entry which is preliminary data.</text>
</comment>
<proteinExistence type="predicted"/>
<name>A0A4U0RG22_9ACTN</name>
<evidence type="ECO:0000313" key="2">
    <source>
        <dbReference type="EMBL" id="TJZ94439.1"/>
    </source>
</evidence>
<feature type="region of interest" description="Disordered" evidence="1">
    <location>
        <begin position="1"/>
        <end position="20"/>
    </location>
</feature>
<evidence type="ECO:0000313" key="3">
    <source>
        <dbReference type="Proteomes" id="UP000305778"/>
    </source>
</evidence>
<keyword evidence="3" id="KW-1185">Reference proteome</keyword>
<organism evidence="2 3">
    <name type="scientific">Actinacidiphila oryziradicis</name>
    <dbReference type="NCBI Taxonomy" id="2571141"/>
    <lineage>
        <taxon>Bacteria</taxon>
        <taxon>Bacillati</taxon>
        <taxon>Actinomycetota</taxon>
        <taxon>Actinomycetes</taxon>
        <taxon>Kitasatosporales</taxon>
        <taxon>Streptomycetaceae</taxon>
        <taxon>Actinacidiphila</taxon>
    </lineage>
</organism>
<evidence type="ECO:0000256" key="1">
    <source>
        <dbReference type="SAM" id="MobiDB-lite"/>
    </source>
</evidence>